<protein>
    <recommendedName>
        <fullName evidence="2">WSC domain-containing protein</fullName>
    </recommendedName>
</protein>
<gene>
    <name evidence="3" type="ORF">L207DRAFT_579774</name>
</gene>
<evidence type="ECO:0000256" key="1">
    <source>
        <dbReference type="SAM" id="MobiDB-lite"/>
    </source>
</evidence>
<proteinExistence type="predicted"/>
<name>A0A2J6RWL2_HYAVF</name>
<feature type="compositionally biased region" description="Polar residues" evidence="1">
    <location>
        <begin position="258"/>
        <end position="273"/>
    </location>
</feature>
<reference evidence="3 4" key="1">
    <citation type="submission" date="2016-04" db="EMBL/GenBank/DDBJ databases">
        <title>A degradative enzymes factory behind the ericoid mycorrhizal symbiosis.</title>
        <authorList>
            <consortium name="DOE Joint Genome Institute"/>
            <person name="Martino E."/>
            <person name="Morin E."/>
            <person name="Grelet G."/>
            <person name="Kuo A."/>
            <person name="Kohler A."/>
            <person name="Daghino S."/>
            <person name="Barry K."/>
            <person name="Choi C."/>
            <person name="Cichocki N."/>
            <person name="Clum A."/>
            <person name="Copeland A."/>
            <person name="Hainaut M."/>
            <person name="Haridas S."/>
            <person name="Labutti K."/>
            <person name="Lindquist E."/>
            <person name="Lipzen A."/>
            <person name="Khouja H.-R."/>
            <person name="Murat C."/>
            <person name="Ohm R."/>
            <person name="Olson A."/>
            <person name="Spatafora J."/>
            <person name="Veneault-Fourrey C."/>
            <person name="Henrissat B."/>
            <person name="Grigoriev I."/>
            <person name="Martin F."/>
            <person name="Perotto S."/>
        </authorList>
    </citation>
    <scope>NUCLEOTIDE SEQUENCE [LARGE SCALE GENOMIC DNA]</scope>
    <source>
        <strain evidence="3 4">F</strain>
    </source>
</reference>
<evidence type="ECO:0000313" key="4">
    <source>
        <dbReference type="Proteomes" id="UP000235786"/>
    </source>
</evidence>
<dbReference type="PROSITE" id="PS51212">
    <property type="entry name" value="WSC"/>
    <property type="match status" value="1"/>
</dbReference>
<feature type="domain" description="WSC" evidence="2">
    <location>
        <begin position="1"/>
        <end position="47"/>
    </location>
</feature>
<dbReference type="EMBL" id="KZ613942">
    <property type="protein sequence ID" value="PMD42904.1"/>
    <property type="molecule type" value="Genomic_DNA"/>
</dbReference>
<feature type="region of interest" description="Disordered" evidence="1">
    <location>
        <begin position="258"/>
        <end position="278"/>
    </location>
</feature>
<evidence type="ECO:0000259" key="2">
    <source>
        <dbReference type="PROSITE" id="PS51212"/>
    </source>
</evidence>
<dbReference type="Proteomes" id="UP000235786">
    <property type="component" value="Unassembled WGS sequence"/>
</dbReference>
<evidence type="ECO:0000313" key="3">
    <source>
        <dbReference type="EMBL" id="PMD42904.1"/>
    </source>
</evidence>
<dbReference type="InterPro" id="IPR002889">
    <property type="entry name" value="WSC_carb-bd"/>
</dbReference>
<organism evidence="3 4">
    <name type="scientific">Hyaloscypha variabilis (strain UAMH 11265 / GT02V1 / F)</name>
    <name type="common">Meliniomyces variabilis</name>
    <dbReference type="NCBI Taxonomy" id="1149755"/>
    <lineage>
        <taxon>Eukaryota</taxon>
        <taxon>Fungi</taxon>
        <taxon>Dikarya</taxon>
        <taxon>Ascomycota</taxon>
        <taxon>Pezizomycotina</taxon>
        <taxon>Leotiomycetes</taxon>
        <taxon>Helotiales</taxon>
        <taxon>Hyaloscyphaceae</taxon>
        <taxon>Hyaloscypha</taxon>
        <taxon>Hyaloscypha variabilis</taxon>
    </lineage>
</organism>
<accession>A0A2J6RWL2</accession>
<keyword evidence="4" id="KW-1185">Reference proteome</keyword>
<sequence length="320" mass="32355">MASAECYCGNTLNGGRLESENSCNDACSGDGAQLCGGNYLLNLYEQVQPATTTTTSIVTSVVTTIASTYITDNFTATDNITTIKYRFFTATKNETFTTTTGIPVTTTLPAQTVVFNNTRFRNSTITASCAAATLTVTSASVSISTVTVTGNGVAPPPNGPTTSTFYSTDLLTVTRCAPEITNCPARVYTYLVPTSTTVYPGGAQTGSNGQLGATCPALTQTVFIYPSGGSGFPGSALFASGGVQYTICPLSGSTSRASATPGVTSTPSSNGSVANPVAPGAGSTTATKVLVPFAGAAAGRSTSQIIAIAVAGISVLSICW</sequence>
<dbReference type="OrthoDB" id="3565477at2759"/>
<dbReference type="AlphaFoldDB" id="A0A2J6RWL2"/>